<proteinExistence type="predicted"/>
<keyword evidence="4" id="KW-1185">Reference proteome</keyword>
<organism evidence="3 4">
    <name type="scientific">Roridomyces roridus</name>
    <dbReference type="NCBI Taxonomy" id="1738132"/>
    <lineage>
        <taxon>Eukaryota</taxon>
        <taxon>Fungi</taxon>
        <taxon>Dikarya</taxon>
        <taxon>Basidiomycota</taxon>
        <taxon>Agaricomycotina</taxon>
        <taxon>Agaricomycetes</taxon>
        <taxon>Agaricomycetidae</taxon>
        <taxon>Agaricales</taxon>
        <taxon>Marasmiineae</taxon>
        <taxon>Mycenaceae</taxon>
        <taxon>Roridomyces</taxon>
    </lineage>
</organism>
<protein>
    <recommendedName>
        <fullName evidence="2">Myb/SANT-like domain-containing protein</fullName>
    </recommendedName>
</protein>
<sequence length="395" mass="43207">MAAHPRLPLAPEIIEATLAAQQPPEHSTPTLKSKKPAASWTTSDTDRLVAFLVKKHSRGGDGANFTKTVWNEAASDVNLVLTKGGPKNGDSCKSKYQKLKATYFVVLAIINNSGWAWDDRRGACIGPGQEGTWAAWVAANPKAAPFRNAGWSHLNNFRKLLPTSTPRGRNVFRAALPDEAPPNDDTPQPTQLEDEDEDQDYDGWAGSMDWDPARLERLLPIVDTQEGKDDEEEEDGESDKENNATPVLQTPAPSRKRRAATPSTGTATKKGRTSTGAAALHDIVGQMGDFNDILRASLAAPIFEMLFNQLSYSADSVKGTPRKTFNTPPGSLPSTPARLQAAIKRAQKLETWLDKPQLVSLFEILEGNKSAVDVYASLDDEELRVMWVRRKVGLD</sequence>
<feature type="compositionally biased region" description="Acidic residues" evidence="1">
    <location>
        <begin position="192"/>
        <end position="201"/>
    </location>
</feature>
<dbReference type="AlphaFoldDB" id="A0AAD7F7X0"/>
<dbReference type="PANTHER" id="PTHR46929">
    <property type="entry name" value="EXPRESSED PROTEIN"/>
    <property type="match status" value="1"/>
</dbReference>
<evidence type="ECO:0000313" key="4">
    <source>
        <dbReference type="Proteomes" id="UP001221142"/>
    </source>
</evidence>
<reference evidence="3" key="1">
    <citation type="submission" date="2023-03" db="EMBL/GenBank/DDBJ databases">
        <title>Massive genome expansion in bonnet fungi (Mycena s.s.) driven by repeated elements and novel gene families across ecological guilds.</title>
        <authorList>
            <consortium name="Lawrence Berkeley National Laboratory"/>
            <person name="Harder C.B."/>
            <person name="Miyauchi S."/>
            <person name="Viragh M."/>
            <person name="Kuo A."/>
            <person name="Thoen E."/>
            <person name="Andreopoulos B."/>
            <person name="Lu D."/>
            <person name="Skrede I."/>
            <person name="Drula E."/>
            <person name="Henrissat B."/>
            <person name="Morin E."/>
            <person name="Kohler A."/>
            <person name="Barry K."/>
            <person name="LaButti K."/>
            <person name="Morin E."/>
            <person name="Salamov A."/>
            <person name="Lipzen A."/>
            <person name="Mereny Z."/>
            <person name="Hegedus B."/>
            <person name="Baldrian P."/>
            <person name="Stursova M."/>
            <person name="Weitz H."/>
            <person name="Taylor A."/>
            <person name="Grigoriev I.V."/>
            <person name="Nagy L.G."/>
            <person name="Martin F."/>
            <person name="Kauserud H."/>
        </authorList>
    </citation>
    <scope>NUCLEOTIDE SEQUENCE</scope>
    <source>
        <strain evidence="3">9284</strain>
    </source>
</reference>
<accession>A0AAD7F7X0</accession>
<gene>
    <name evidence="3" type="ORF">FB45DRAFT_1046615</name>
</gene>
<dbReference type="Pfam" id="PF12776">
    <property type="entry name" value="Myb_DNA-bind_3"/>
    <property type="match status" value="1"/>
</dbReference>
<evidence type="ECO:0000256" key="1">
    <source>
        <dbReference type="SAM" id="MobiDB-lite"/>
    </source>
</evidence>
<feature type="domain" description="Myb/SANT-like" evidence="2">
    <location>
        <begin position="39"/>
        <end position="123"/>
    </location>
</feature>
<feature type="region of interest" description="Disordered" evidence="1">
    <location>
        <begin position="174"/>
        <end position="274"/>
    </location>
</feature>
<feature type="compositionally biased region" description="Polar residues" evidence="1">
    <location>
        <begin position="243"/>
        <end position="252"/>
    </location>
</feature>
<dbReference type="EMBL" id="JARKIF010000204">
    <property type="protein sequence ID" value="KAJ7602733.1"/>
    <property type="molecule type" value="Genomic_DNA"/>
</dbReference>
<dbReference type="InterPro" id="IPR024752">
    <property type="entry name" value="Myb/SANT-like_dom"/>
</dbReference>
<feature type="compositionally biased region" description="Acidic residues" evidence="1">
    <location>
        <begin position="228"/>
        <end position="238"/>
    </location>
</feature>
<dbReference type="Proteomes" id="UP001221142">
    <property type="component" value="Unassembled WGS sequence"/>
</dbReference>
<comment type="caution">
    <text evidence="3">The sequence shown here is derived from an EMBL/GenBank/DDBJ whole genome shotgun (WGS) entry which is preliminary data.</text>
</comment>
<name>A0AAD7F7X0_9AGAR</name>
<dbReference type="PANTHER" id="PTHR46929:SF3">
    <property type="entry name" value="MYB_SANT-LIKE DOMAIN-CONTAINING PROTEIN"/>
    <property type="match status" value="1"/>
</dbReference>
<evidence type="ECO:0000259" key="2">
    <source>
        <dbReference type="Pfam" id="PF12776"/>
    </source>
</evidence>
<evidence type="ECO:0000313" key="3">
    <source>
        <dbReference type="EMBL" id="KAJ7602733.1"/>
    </source>
</evidence>